<feature type="region of interest" description="Disordered" evidence="1">
    <location>
        <begin position="1"/>
        <end position="26"/>
    </location>
</feature>
<protein>
    <submittedName>
        <fullName evidence="2">Uncharacterized protein</fullName>
    </submittedName>
</protein>
<proteinExistence type="predicted"/>
<dbReference type="EMBL" id="MN562221">
    <property type="protein sequence ID" value="QGZ14439.1"/>
    <property type="molecule type" value="Genomic_DNA"/>
</dbReference>
<feature type="region of interest" description="Disordered" evidence="1">
    <location>
        <begin position="31"/>
        <end position="50"/>
    </location>
</feature>
<organism evidence="2 3">
    <name type="scientific">Photobacterium phage PDCC-1</name>
    <dbReference type="NCBI Taxonomy" id="2664246"/>
    <lineage>
        <taxon>Viruses</taxon>
        <taxon>Duplodnaviria</taxon>
        <taxon>Heunggongvirae</taxon>
        <taxon>Uroviricota</taxon>
        <taxon>Caudoviricetes</taxon>
        <taxon>Chimalliviridae</taxon>
        <taxon>Gorgonvirinae</taxon>
        <taxon>Aphroditevirus</taxon>
        <taxon>Aphroditevirus PDCC1</taxon>
    </lineage>
</organism>
<evidence type="ECO:0000256" key="1">
    <source>
        <dbReference type="SAM" id="MobiDB-lite"/>
    </source>
</evidence>
<dbReference type="Proteomes" id="UP000437974">
    <property type="component" value="Segment"/>
</dbReference>
<feature type="compositionally biased region" description="Basic and acidic residues" evidence="1">
    <location>
        <begin position="40"/>
        <end position="50"/>
    </location>
</feature>
<name>A0A6B9J1U7_9CAUD</name>
<evidence type="ECO:0000313" key="3">
    <source>
        <dbReference type="Proteomes" id="UP000437974"/>
    </source>
</evidence>
<feature type="compositionally biased region" description="Polar residues" evidence="1">
    <location>
        <begin position="1"/>
        <end position="18"/>
    </location>
</feature>
<accession>A0A6B9J1U7</accession>
<evidence type="ECO:0000313" key="2">
    <source>
        <dbReference type="EMBL" id="QGZ14439.1"/>
    </source>
</evidence>
<reference evidence="2 3" key="1">
    <citation type="submission" date="2019-10" db="EMBL/GenBank/DDBJ databases">
        <title>Draft genome sequence of Photobacterium phage PDCC-1.</title>
        <authorList>
            <person name="Quiroz-Guzman E."/>
        </authorList>
    </citation>
    <scope>NUCLEOTIDE SEQUENCE [LARGE SCALE GENOMIC DNA]</scope>
</reference>
<keyword evidence="3" id="KW-1185">Reference proteome</keyword>
<dbReference type="RefSeq" id="YP_009853428.1">
    <property type="nucleotide sequence ID" value="NC_048821.1"/>
</dbReference>
<sequence>MTNTNKSQETKATQTQPIITDDFDKPVIGKNEAVVNPTPEHVDDKPKTEEEVREEVKSNINIYTLAGGLIGAGIGAARTKSVAGFCTGVGASAAASWMTAKGEAEPLKDAAKGLLAGFASSVLVSEALAYTNIGSDSSHDSDEVIKTVTETVTESEE</sequence>
<dbReference type="GeneID" id="55624112"/>
<dbReference type="KEGG" id="vg:55624112"/>